<dbReference type="GO" id="GO:0071144">
    <property type="term" value="C:heteromeric SMAD protein complex"/>
    <property type="evidence" value="ECO:0000318"/>
    <property type="project" value="GO_Central"/>
</dbReference>
<proteinExistence type="predicted"/>
<dbReference type="GO" id="GO:0060395">
    <property type="term" value="P:SMAD protein signal transduction"/>
    <property type="evidence" value="ECO:0000318"/>
    <property type="project" value="GO_Central"/>
</dbReference>
<name>A0A2A6BIH3_PRIPA</name>
<dbReference type="Proteomes" id="UP000005239">
    <property type="component" value="Unassembled WGS sequence"/>
</dbReference>
<keyword evidence="4" id="KW-0539">Nucleus</keyword>
<dbReference type="InterPro" id="IPR036578">
    <property type="entry name" value="SMAD_MH1_sf"/>
</dbReference>
<evidence type="ECO:0000313" key="6">
    <source>
        <dbReference type="Proteomes" id="UP000005239"/>
    </source>
</evidence>
<dbReference type="InterPro" id="IPR003619">
    <property type="entry name" value="MAD_homology1_Dwarfin-type"/>
</dbReference>
<accession>A0A8R1UVI3</accession>
<reference evidence="6" key="1">
    <citation type="journal article" date="2008" name="Nat. Genet.">
        <title>The Pristionchus pacificus genome provides a unique perspective on nematode lifestyle and parasitism.</title>
        <authorList>
            <person name="Dieterich C."/>
            <person name="Clifton S.W."/>
            <person name="Schuster L.N."/>
            <person name="Chinwalla A."/>
            <person name="Delehaunty K."/>
            <person name="Dinkelacker I."/>
            <person name="Fulton L."/>
            <person name="Fulton R."/>
            <person name="Godfrey J."/>
            <person name="Minx P."/>
            <person name="Mitreva M."/>
            <person name="Roeseler W."/>
            <person name="Tian H."/>
            <person name="Witte H."/>
            <person name="Yang S.P."/>
            <person name="Wilson R.K."/>
            <person name="Sommer R.J."/>
        </authorList>
    </citation>
    <scope>NUCLEOTIDE SEQUENCE [LARGE SCALE GENOMIC DNA]</scope>
    <source>
        <strain evidence="6">PS312</strain>
    </source>
</reference>
<protein>
    <submittedName>
        <fullName evidence="5">Daf-3</fullName>
    </submittedName>
</protein>
<dbReference type="GO" id="GO:0000981">
    <property type="term" value="F:DNA-binding transcription factor activity, RNA polymerase II-specific"/>
    <property type="evidence" value="ECO:0000318"/>
    <property type="project" value="GO_Central"/>
</dbReference>
<dbReference type="AlphaFoldDB" id="A0A2A6BIH3"/>
<gene>
    <name evidence="5" type="primary">WBGene00278260</name>
</gene>
<evidence type="ECO:0000313" key="5">
    <source>
        <dbReference type="EnsemblMetazoa" id="PPA39891.1"/>
    </source>
</evidence>
<evidence type="ECO:0000256" key="1">
    <source>
        <dbReference type="ARBA" id="ARBA00004123"/>
    </source>
</evidence>
<dbReference type="GO" id="GO:0030509">
    <property type="term" value="P:BMP signaling pathway"/>
    <property type="evidence" value="ECO:0000318"/>
    <property type="project" value="GO_Central"/>
</dbReference>
<dbReference type="SMART" id="SM00523">
    <property type="entry name" value="DWA"/>
    <property type="match status" value="1"/>
</dbReference>
<evidence type="ECO:0000256" key="2">
    <source>
        <dbReference type="ARBA" id="ARBA00023015"/>
    </source>
</evidence>
<accession>A0A2A6BIH3</accession>
<dbReference type="GO" id="GO:0070411">
    <property type="term" value="F:I-SMAD binding"/>
    <property type="evidence" value="ECO:0000318"/>
    <property type="project" value="GO_Central"/>
</dbReference>
<dbReference type="SUPFAM" id="SSF56366">
    <property type="entry name" value="SMAD MH1 domain"/>
    <property type="match status" value="1"/>
</dbReference>
<dbReference type="PROSITE" id="PS51075">
    <property type="entry name" value="MH1"/>
    <property type="match status" value="1"/>
</dbReference>
<dbReference type="PANTHER" id="PTHR13703">
    <property type="entry name" value="SMAD"/>
    <property type="match status" value="1"/>
</dbReference>
<keyword evidence="6" id="KW-1185">Reference proteome</keyword>
<sequence length="279" mass="30167">MDYSNGYPILGPSTSTGVIEHTSQNGAGPSTVPYLSPTSQQRVVNGECSGAPTLPMPFYFSPPGASGFNGQPVSGMANGRILSTSSSSPAKAIVIPGTEGRSVMRPDPKASGAEIVAYLMTFNIQTTEAEIEFSSKALESLHKKIKDKPKEMETFMRCVETKGEEVGGCVTVTRTLDGRLQVAGAKGFPHVIYNKIFRFQQIHKNELRSIPSCRYGFENKSENEDLLSDAQVCVNPYHYEKPAPAPPATSAPLWDPLTGQMRINGMPIGHEPCVNQLIM</sequence>
<dbReference type="GO" id="GO:0009653">
    <property type="term" value="P:anatomical structure morphogenesis"/>
    <property type="evidence" value="ECO:0000318"/>
    <property type="project" value="GO_Central"/>
</dbReference>
<keyword evidence="3" id="KW-0804">Transcription</keyword>
<dbReference type="PANTHER" id="PTHR13703:SF62">
    <property type="entry name" value="SMAD PROTEIN DAF-3"/>
    <property type="match status" value="1"/>
</dbReference>
<dbReference type="GO" id="GO:0006357">
    <property type="term" value="P:regulation of transcription by RNA polymerase II"/>
    <property type="evidence" value="ECO:0000318"/>
    <property type="project" value="GO_Central"/>
</dbReference>
<organism evidence="5 6">
    <name type="scientific">Pristionchus pacificus</name>
    <name type="common">Parasitic nematode worm</name>
    <dbReference type="NCBI Taxonomy" id="54126"/>
    <lineage>
        <taxon>Eukaryota</taxon>
        <taxon>Metazoa</taxon>
        <taxon>Ecdysozoa</taxon>
        <taxon>Nematoda</taxon>
        <taxon>Chromadorea</taxon>
        <taxon>Rhabditida</taxon>
        <taxon>Rhabditina</taxon>
        <taxon>Diplogasteromorpha</taxon>
        <taxon>Diplogasteroidea</taxon>
        <taxon>Neodiplogasteridae</taxon>
        <taxon>Pristionchus</taxon>
    </lineage>
</organism>
<keyword evidence="2" id="KW-0805">Transcription regulation</keyword>
<dbReference type="GO" id="GO:0000978">
    <property type="term" value="F:RNA polymerase II cis-regulatory region sequence-specific DNA binding"/>
    <property type="evidence" value="ECO:0000318"/>
    <property type="project" value="GO_Central"/>
</dbReference>
<evidence type="ECO:0000256" key="4">
    <source>
        <dbReference type="ARBA" id="ARBA00023242"/>
    </source>
</evidence>
<dbReference type="InterPro" id="IPR013790">
    <property type="entry name" value="Dwarfin"/>
</dbReference>
<dbReference type="InterPro" id="IPR013019">
    <property type="entry name" value="MAD_homology_MH1"/>
</dbReference>
<comment type="subcellular location">
    <subcellularLocation>
        <location evidence="1">Nucleus</location>
    </subcellularLocation>
</comment>
<reference evidence="5" key="2">
    <citation type="submission" date="2022-06" db="UniProtKB">
        <authorList>
            <consortium name="EnsemblMetazoa"/>
        </authorList>
    </citation>
    <scope>IDENTIFICATION</scope>
    <source>
        <strain evidence="5">PS312</strain>
    </source>
</reference>
<evidence type="ECO:0000256" key="3">
    <source>
        <dbReference type="ARBA" id="ARBA00023163"/>
    </source>
</evidence>
<dbReference type="GO" id="GO:0051239">
    <property type="term" value="P:regulation of multicellular organismal process"/>
    <property type="evidence" value="ECO:0007669"/>
    <property type="project" value="UniProtKB-ARBA"/>
</dbReference>
<dbReference type="Gene3D" id="3.90.520.10">
    <property type="entry name" value="SMAD MH1 domain"/>
    <property type="match status" value="1"/>
</dbReference>
<dbReference type="EnsemblMetazoa" id="PPA39891.1">
    <property type="protein sequence ID" value="PPA39891.1"/>
    <property type="gene ID" value="WBGene00278260"/>
</dbReference>
<dbReference type="GO" id="GO:0030154">
    <property type="term" value="P:cell differentiation"/>
    <property type="evidence" value="ECO:0000318"/>
    <property type="project" value="GO_Central"/>
</dbReference>
<dbReference type="Pfam" id="PF03165">
    <property type="entry name" value="MH1"/>
    <property type="match status" value="1"/>
</dbReference>